<feature type="region of interest" description="Disordered" evidence="1">
    <location>
        <begin position="121"/>
        <end position="153"/>
    </location>
</feature>
<evidence type="ECO:0000313" key="2">
    <source>
        <dbReference type="EMBL" id="KAF2681031.1"/>
    </source>
</evidence>
<keyword evidence="3" id="KW-1185">Reference proteome</keyword>
<proteinExistence type="predicted"/>
<dbReference type="AlphaFoldDB" id="A0A6G1ISW4"/>
<feature type="compositionally biased region" description="Basic and acidic residues" evidence="1">
    <location>
        <begin position="121"/>
        <end position="130"/>
    </location>
</feature>
<gene>
    <name evidence="2" type="ORF">K458DRAFT_85348</name>
</gene>
<accession>A0A6G1ISW4</accession>
<evidence type="ECO:0000256" key="1">
    <source>
        <dbReference type="SAM" id="MobiDB-lite"/>
    </source>
</evidence>
<dbReference type="Proteomes" id="UP000799291">
    <property type="component" value="Unassembled WGS sequence"/>
</dbReference>
<dbReference type="EMBL" id="MU005593">
    <property type="protein sequence ID" value="KAF2681031.1"/>
    <property type="molecule type" value="Genomic_DNA"/>
</dbReference>
<feature type="compositionally biased region" description="Basic and acidic residues" evidence="1">
    <location>
        <begin position="29"/>
        <end position="40"/>
    </location>
</feature>
<organism evidence="2 3">
    <name type="scientific">Lentithecium fluviatile CBS 122367</name>
    <dbReference type="NCBI Taxonomy" id="1168545"/>
    <lineage>
        <taxon>Eukaryota</taxon>
        <taxon>Fungi</taxon>
        <taxon>Dikarya</taxon>
        <taxon>Ascomycota</taxon>
        <taxon>Pezizomycotina</taxon>
        <taxon>Dothideomycetes</taxon>
        <taxon>Pleosporomycetidae</taxon>
        <taxon>Pleosporales</taxon>
        <taxon>Massarineae</taxon>
        <taxon>Lentitheciaceae</taxon>
        <taxon>Lentithecium</taxon>
    </lineage>
</organism>
<feature type="region of interest" description="Disordered" evidence="1">
    <location>
        <begin position="26"/>
        <end position="87"/>
    </location>
</feature>
<sequence length="249" mass="26967">MVGSTDETRVRHSAALFRCAWTQANKSGVEGDVKPNKRETGYAQSALKPRRQWGSAGGGSRAARTTATAAGARPGGRDNDNNGEAGVSERRQWAGIMKSEEYGVDGCRLVGTWRVLSSADERPQVERAEKGSPAAQAQQHLSSSGKQALEHTVTPLGRVSRYSAVSGRKTENRWIDSPTITIRLRHGPSLSCSAPVRHLMRNPHPFSAALCALRLIGRRPSTIHQLLRRSCSRLSCLSLTAVAAHKLRA</sequence>
<reference evidence="2" key="1">
    <citation type="journal article" date="2020" name="Stud. Mycol.">
        <title>101 Dothideomycetes genomes: a test case for predicting lifestyles and emergence of pathogens.</title>
        <authorList>
            <person name="Haridas S."/>
            <person name="Albert R."/>
            <person name="Binder M."/>
            <person name="Bloem J."/>
            <person name="Labutti K."/>
            <person name="Salamov A."/>
            <person name="Andreopoulos B."/>
            <person name="Baker S."/>
            <person name="Barry K."/>
            <person name="Bills G."/>
            <person name="Bluhm B."/>
            <person name="Cannon C."/>
            <person name="Castanera R."/>
            <person name="Culley D."/>
            <person name="Daum C."/>
            <person name="Ezra D."/>
            <person name="Gonzalez J."/>
            <person name="Henrissat B."/>
            <person name="Kuo A."/>
            <person name="Liang C."/>
            <person name="Lipzen A."/>
            <person name="Lutzoni F."/>
            <person name="Magnuson J."/>
            <person name="Mondo S."/>
            <person name="Nolan M."/>
            <person name="Ohm R."/>
            <person name="Pangilinan J."/>
            <person name="Park H.-J."/>
            <person name="Ramirez L."/>
            <person name="Alfaro M."/>
            <person name="Sun H."/>
            <person name="Tritt A."/>
            <person name="Yoshinaga Y."/>
            <person name="Zwiers L.-H."/>
            <person name="Turgeon B."/>
            <person name="Goodwin S."/>
            <person name="Spatafora J."/>
            <person name="Crous P."/>
            <person name="Grigoriev I."/>
        </authorList>
    </citation>
    <scope>NUCLEOTIDE SEQUENCE</scope>
    <source>
        <strain evidence="2">CBS 122367</strain>
    </source>
</reference>
<name>A0A6G1ISW4_9PLEO</name>
<feature type="compositionally biased region" description="Polar residues" evidence="1">
    <location>
        <begin position="135"/>
        <end position="146"/>
    </location>
</feature>
<feature type="compositionally biased region" description="Low complexity" evidence="1">
    <location>
        <begin position="61"/>
        <end position="72"/>
    </location>
</feature>
<evidence type="ECO:0000313" key="3">
    <source>
        <dbReference type="Proteomes" id="UP000799291"/>
    </source>
</evidence>
<protein>
    <submittedName>
        <fullName evidence="2">Uncharacterized protein</fullName>
    </submittedName>
</protein>